<evidence type="ECO:0000256" key="3">
    <source>
        <dbReference type="ARBA" id="ARBA00022448"/>
    </source>
</evidence>
<reference evidence="13 14" key="1">
    <citation type="submission" date="2014-12" db="EMBL/GenBank/DDBJ databases">
        <title>Draft genome sequences of 29 type strains of Enterococci.</title>
        <authorList>
            <person name="Zhong Z."/>
            <person name="Sun Z."/>
            <person name="Liu W."/>
            <person name="Zhang W."/>
            <person name="Zhang H."/>
        </authorList>
    </citation>
    <scope>NUCLEOTIDE SEQUENCE [LARGE SCALE GENOMIC DNA]</scope>
    <source>
        <strain evidence="13 14">DSM 17029</strain>
    </source>
</reference>
<evidence type="ECO:0000256" key="5">
    <source>
        <dbReference type="ARBA" id="ARBA00022597"/>
    </source>
</evidence>
<evidence type="ECO:0000256" key="6">
    <source>
        <dbReference type="ARBA" id="ARBA00022679"/>
    </source>
</evidence>
<evidence type="ECO:0000256" key="8">
    <source>
        <dbReference type="ARBA" id="ARBA00022777"/>
    </source>
</evidence>
<dbReference type="Gene3D" id="3.40.930.10">
    <property type="entry name" value="Mannitol-specific EII, Chain A"/>
    <property type="match status" value="1"/>
</dbReference>
<keyword evidence="8" id="KW-0418">Kinase</keyword>
<comment type="function">
    <text evidence="1">The phosphoenolpyruvate-dependent sugar phosphotransferase system (sugar PTS), a major carbohydrate active transport system, catalyzes the phosphorylation of incoming sugar substrates concomitantly with their translocation across the cell membrane. The enzyme II CmtAB PTS system is involved in D-mannitol transport.</text>
</comment>
<sequence length="141" mass="15134">MILLNQSYPTKDKAIQAAGQLLVDAGCVEAAYVEAMIERDNLVSTYMGNFVAIPHGTDEAKKFVKKTGISVIQIPEGVDFDTTGTEEKLAMVIFGIAGIGDEHLDLLSKIAIFCSDVENVVRLANADSKEAIAAMLEEVEA</sequence>
<keyword evidence="5" id="KW-0762">Sugar transport</keyword>
<dbReference type="GO" id="GO:0005886">
    <property type="term" value="C:plasma membrane"/>
    <property type="evidence" value="ECO:0007669"/>
    <property type="project" value="TreeGrafter"/>
</dbReference>
<proteinExistence type="predicted"/>
<dbReference type="SUPFAM" id="SSF55804">
    <property type="entry name" value="Phoshotransferase/anion transport protein"/>
    <property type="match status" value="1"/>
</dbReference>
<keyword evidence="6" id="KW-0808">Transferase</keyword>
<dbReference type="CDD" id="cd00211">
    <property type="entry name" value="PTS_IIA_fru"/>
    <property type="match status" value="1"/>
</dbReference>
<dbReference type="PROSITE" id="PS00372">
    <property type="entry name" value="PTS_EIIA_TYPE_2_HIS"/>
    <property type="match status" value="1"/>
</dbReference>
<dbReference type="InterPro" id="IPR002178">
    <property type="entry name" value="PTS_EIIA_type-2_dom"/>
</dbReference>
<evidence type="ECO:0000256" key="2">
    <source>
        <dbReference type="ARBA" id="ARBA00014783"/>
    </source>
</evidence>
<accession>A0A1L8RGU1</accession>
<dbReference type="STRING" id="214095.RU97_GL001543"/>
<evidence type="ECO:0000256" key="4">
    <source>
        <dbReference type="ARBA" id="ARBA00022553"/>
    </source>
</evidence>
<keyword evidence="4" id="KW-0597">Phosphoprotein</keyword>
<protein>
    <recommendedName>
        <fullName evidence="2">Mannitol-specific phosphotransferase enzyme IIA component</fullName>
    </recommendedName>
    <alternativeName>
        <fullName evidence="10">EIIA</fullName>
    </alternativeName>
    <alternativeName>
        <fullName evidence="11">EIII</fullName>
    </alternativeName>
    <alternativeName>
        <fullName evidence="9">PTS system mannitol-specific EIIA component</fullName>
    </alternativeName>
</protein>
<evidence type="ECO:0000256" key="1">
    <source>
        <dbReference type="ARBA" id="ARBA00002434"/>
    </source>
</evidence>
<dbReference type="PANTHER" id="PTHR30181:SF2">
    <property type="entry name" value="PTS SYSTEM MANNITOL-SPECIFIC EIICBA COMPONENT"/>
    <property type="match status" value="1"/>
</dbReference>
<dbReference type="Proteomes" id="UP000181884">
    <property type="component" value="Unassembled WGS sequence"/>
</dbReference>
<dbReference type="AlphaFoldDB" id="A0A1L8RGU1"/>
<dbReference type="EMBL" id="JXKH01000003">
    <property type="protein sequence ID" value="OJG18925.1"/>
    <property type="molecule type" value="Genomic_DNA"/>
</dbReference>
<feature type="domain" description="PTS EIIA type-2" evidence="12">
    <location>
        <begin position="1"/>
        <end position="139"/>
    </location>
</feature>
<dbReference type="PANTHER" id="PTHR30181">
    <property type="entry name" value="MANNITOL PERMEASE IIC COMPONENT"/>
    <property type="match status" value="1"/>
</dbReference>
<evidence type="ECO:0000256" key="11">
    <source>
        <dbReference type="ARBA" id="ARBA00030962"/>
    </source>
</evidence>
<dbReference type="Pfam" id="PF00359">
    <property type="entry name" value="PTS_EIIA_2"/>
    <property type="match status" value="1"/>
</dbReference>
<keyword evidence="3" id="KW-0813">Transport</keyword>
<keyword evidence="7" id="KW-0598">Phosphotransferase system</keyword>
<name>A0A1L8RGU1_9ENTE</name>
<dbReference type="GO" id="GO:0009401">
    <property type="term" value="P:phosphoenolpyruvate-dependent sugar phosphotransferase system"/>
    <property type="evidence" value="ECO:0007669"/>
    <property type="project" value="UniProtKB-KW"/>
</dbReference>
<evidence type="ECO:0000313" key="14">
    <source>
        <dbReference type="Proteomes" id="UP000181884"/>
    </source>
</evidence>
<dbReference type="GO" id="GO:0090563">
    <property type="term" value="F:protein-phosphocysteine-sugar phosphotransferase activity"/>
    <property type="evidence" value="ECO:0007669"/>
    <property type="project" value="TreeGrafter"/>
</dbReference>
<dbReference type="GO" id="GO:0016301">
    <property type="term" value="F:kinase activity"/>
    <property type="evidence" value="ECO:0007669"/>
    <property type="project" value="UniProtKB-KW"/>
</dbReference>
<evidence type="ECO:0000259" key="12">
    <source>
        <dbReference type="PROSITE" id="PS51094"/>
    </source>
</evidence>
<evidence type="ECO:0000313" key="13">
    <source>
        <dbReference type="EMBL" id="OJG18925.1"/>
    </source>
</evidence>
<keyword evidence="14" id="KW-1185">Reference proteome</keyword>
<evidence type="ECO:0000256" key="10">
    <source>
        <dbReference type="ARBA" id="ARBA00030956"/>
    </source>
</evidence>
<comment type="caution">
    <text evidence="13">The sequence shown here is derived from an EMBL/GenBank/DDBJ whole genome shotgun (WGS) entry which is preliminary data.</text>
</comment>
<evidence type="ECO:0000256" key="9">
    <source>
        <dbReference type="ARBA" id="ARBA00029908"/>
    </source>
</evidence>
<dbReference type="PROSITE" id="PS51094">
    <property type="entry name" value="PTS_EIIA_TYPE_2"/>
    <property type="match status" value="1"/>
</dbReference>
<organism evidence="13 14">
    <name type="scientific">Enterococcus canis</name>
    <dbReference type="NCBI Taxonomy" id="214095"/>
    <lineage>
        <taxon>Bacteria</taxon>
        <taxon>Bacillati</taxon>
        <taxon>Bacillota</taxon>
        <taxon>Bacilli</taxon>
        <taxon>Lactobacillales</taxon>
        <taxon>Enterococcaceae</taxon>
        <taxon>Enterococcus</taxon>
    </lineage>
</organism>
<gene>
    <name evidence="13" type="ORF">RU97_GL001543</name>
</gene>
<evidence type="ECO:0000256" key="7">
    <source>
        <dbReference type="ARBA" id="ARBA00022683"/>
    </source>
</evidence>
<dbReference type="InterPro" id="IPR016152">
    <property type="entry name" value="PTrfase/Anion_transptr"/>
</dbReference>
<dbReference type="InterPro" id="IPR050893">
    <property type="entry name" value="Sugar_PTS"/>
</dbReference>